<proteinExistence type="predicted"/>
<feature type="transmembrane region" description="Helical" evidence="1">
    <location>
        <begin position="85"/>
        <end position="103"/>
    </location>
</feature>
<evidence type="ECO:0000313" key="2">
    <source>
        <dbReference type="EMBL" id="CAG6719555.1"/>
    </source>
</evidence>
<name>A0A8D8Y646_9HEMI</name>
<reference evidence="2" key="1">
    <citation type="submission" date="2021-05" db="EMBL/GenBank/DDBJ databases">
        <authorList>
            <person name="Alioto T."/>
            <person name="Alioto T."/>
            <person name="Gomez Garrido J."/>
        </authorList>
    </citation>
    <scope>NUCLEOTIDE SEQUENCE</scope>
</reference>
<accession>A0A8D8Y646</accession>
<feature type="transmembrane region" description="Helical" evidence="1">
    <location>
        <begin position="44"/>
        <end position="65"/>
    </location>
</feature>
<keyword evidence="1" id="KW-0812">Transmembrane</keyword>
<keyword evidence="1" id="KW-1133">Transmembrane helix</keyword>
<feature type="transmembrane region" description="Helical" evidence="1">
    <location>
        <begin position="12"/>
        <end position="32"/>
    </location>
</feature>
<organism evidence="2">
    <name type="scientific">Cacopsylla melanoneura</name>
    <dbReference type="NCBI Taxonomy" id="428564"/>
    <lineage>
        <taxon>Eukaryota</taxon>
        <taxon>Metazoa</taxon>
        <taxon>Ecdysozoa</taxon>
        <taxon>Arthropoda</taxon>
        <taxon>Hexapoda</taxon>
        <taxon>Insecta</taxon>
        <taxon>Pterygota</taxon>
        <taxon>Neoptera</taxon>
        <taxon>Paraneoptera</taxon>
        <taxon>Hemiptera</taxon>
        <taxon>Sternorrhyncha</taxon>
        <taxon>Psylloidea</taxon>
        <taxon>Psyllidae</taxon>
        <taxon>Psyllinae</taxon>
        <taxon>Cacopsylla</taxon>
    </lineage>
</organism>
<protein>
    <submittedName>
        <fullName evidence="2">Uncharacterized protein</fullName>
    </submittedName>
</protein>
<dbReference type="AlphaFoldDB" id="A0A8D8Y646"/>
<evidence type="ECO:0000256" key="1">
    <source>
        <dbReference type="SAM" id="Phobius"/>
    </source>
</evidence>
<keyword evidence="1" id="KW-0472">Membrane</keyword>
<dbReference type="EMBL" id="HBUF01359021">
    <property type="protein sequence ID" value="CAG6719559.1"/>
    <property type="molecule type" value="Transcribed_RNA"/>
</dbReference>
<sequence length="158" mass="18460">MNSLCRMRCPISFIFLLLIDFIRLLLSFTSSSTLSFDFFSIHDVLVIFLHIHISIASDLCFSFLFKVQVSQPYSNTLQTKVFMNFFRVSVVRCLFVSKLYFFIKACLARAILLLTSCSYLFKLFSGSCFMRVEKTSVDEMKRFLVSNKKYTLCLMDFI</sequence>
<dbReference type="EMBL" id="HBUF01359017">
    <property type="protein sequence ID" value="CAG6719555.1"/>
    <property type="molecule type" value="Transcribed_RNA"/>
</dbReference>